<evidence type="ECO:0000313" key="1">
    <source>
        <dbReference type="EMBL" id="NDK90478.1"/>
    </source>
</evidence>
<accession>A0A7K3LQH9</accession>
<dbReference type="Proteomes" id="UP000466307">
    <property type="component" value="Unassembled WGS sequence"/>
</dbReference>
<organism evidence="1 2">
    <name type="scientific">Gordonia desulfuricans</name>
    <dbReference type="NCBI Taxonomy" id="89051"/>
    <lineage>
        <taxon>Bacteria</taxon>
        <taxon>Bacillati</taxon>
        <taxon>Actinomycetota</taxon>
        <taxon>Actinomycetes</taxon>
        <taxon>Mycobacteriales</taxon>
        <taxon>Gordoniaceae</taxon>
        <taxon>Gordonia</taxon>
    </lineage>
</organism>
<reference evidence="1 2" key="1">
    <citation type="submission" date="2020-01" db="EMBL/GenBank/DDBJ databases">
        <title>Investigation of new actinobacteria for the biodesulphurisation of diesel fuel.</title>
        <authorList>
            <person name="Athi Narayanan S.M."/>
        </authorList>
    </citation>
    <scope>NUCLEOTIDE SEQUENCE [LARGE SCALE GENOMIC DNA]</scope>
    <source>
        <strain evidence="1 2">213E</strain>
    </source>
</reference>
<evidence type="ECO:0000313" key="2">
    <source>
        <dbReference type="Proteomes" id="UP000466307"/>
    </source>
</evidence>
<gene>
    <name evidence="1" type="ORF">GYA93_12950</name>
</gene>
<comment type="caution">
    <text evidence="1">The sequence shown here is derived from an EMBL/GenBank/DDBJ whole genome shotgun (WGS) entry which is preliminary data.</text>
</comment>
<keyword evidence="2" id="KW-1185">Reference proteome</keyword>
<sequence>NLTRAAATVAGGSLMRATTTTIRRALIGVPARISSSARRLSLHLPVGWPWEIEWNRLYASTVH</sequence>
<name>A0A7K3LQH9_9ACTN</name>
<dbReference type="EMBL" id="JAADZU010000038">
    <property type="protein sequence ID" value="NDK90478.1"/>
    <property type="molecule type" value="Genomic_DNA"/>
</dbReference>
<protein>
    <submittedName>
        <fullName evidence="1">IS1380 family transposase</fullName>
    </submittedName>
</protein>
<feature type="non-terminal residue" evidence="1">
    <location>
        <position position="1"/>
    </location>
</feature>
<dbReference type="AlphaFoldDB" id="A0A7K3LQH9"/>
<proteinExistence type="predicted"/>